<dbReference type="AlphaFoldDB" id="A0A2T5RK60"/>
<dbReference type="InterPro" id="IPR051083">
    <property type="entry name" value="GrpII_Intron_Splice-Mob/Def"/>
</dbReference>
<dbReference type="Gene3D" id="3.30.70.270">
    <property type="match status" value="1"/>
</dbReference>
<dbReference type="SUPFAM" id="SSF56672">
    <property type="entry name" value="DNA/RNA polymerases"/>
    <property type="match status" value="1"/>
</dbReference>
<dbReference type="CDD" id="cd01651">
    <property type="entry name" value="RT_G2_intron"/>
    <property type="match status" value="1"/>
</dbReference>
<name>A0A2T5RK60_9FIRM</name>
<dbReference type="InterPro" id="IPR030931">
    <property type="entry name" value="Group_II_RT_mat"/>
</dbReference>
<proteinExistence type="predicted"/>
<dbReference type="PROSITE" id="PS50878">
    <property type="entry name" value="RT_POL"/>
    <property type="match status" value="1"/>
</dbReference>
<feature type="domain" description="Reverse transcriptase" evidence="1">
    <location>
        <begin position="61"/>
        <end position="289"/>
    </location>
</feature>
<dbReference type="InterPro" id="IPR000477">
    <property type="entry name" value="RT_dom"/>
</dbReference>
<organism evidence="2 3">
    <name type="scientific">Halanaerobium saccharolyticum</name>
    <dbReference type="NCBI Taxonomy" id="43595"/>
    <lineage>
        <taxon>Bacteria</taxon>
        <taxon>Bacillati</taxon>
        <taxon>Bacillota</taxon>
        <taxon>Clostridia</taxon>
        <taxon>Halanaerobiales</taxon>
        <taxon>Halanaerobiaceae</taxon>
        <taxon>Halanaerobium</taxon>
    </lineage>
</organism>
<evidence type="ECO:0000313" key="2">
    <source>
        <dbReference type="EMBL" id="PTV99289.1"/>
    </source>
</evidence>
<dbReference type="PANTHER" id="PTHR34047:SF8">
    <property type="entry name" value="PROTEIN YKFC"/>
    <property type="match status" value="1"/>
</dbReference>
<dbReference type="GO" id="GO:0003964">
    <property type="term" value="F:RNA-directed DNA polymerase activity"/>
    <property type="evidence" value="ECO:0007669"/>
    <property type="project" value="UniProtKB-KW"/>
</dbReference>
<dbReference type="PANTHER" id="PTHR34047">
    <property type="entry name" value="NUCLEAR INTRON MATURASE 1, MITOCHONDRIAL-RELATED"/>
    <property type="match status" value="1"/>
</dbReference>
<dbReference type="OrthoDB" id="9793236at2"/>
<keyword evidence="2" id="KW-0548">Nucleotidyltransferase</keyword>
<gene>
    <name evidence="2" type="ORF">C8C76_1113</name>
</gene>
<accession>A0A2T5RK60</accession>
<reference evidence="2 3" key="1">
    <citation type="submission" date="2018-04" db="EMBL/GenBank/DDBJ databases">
        <title>Subsurface microbial communities from deep shales in Ohio and West Virginia, USA.</title>
        <authorList>
            <person name="Wrighton K."/>
        </authorList>
    </citation>
    <scope>NUCLEOTIDE SEQUENCE [LARGE SCALE GENOMIC DNA]</scope>
    <source>
        <strain evidence="2 3">WC1</strain>
    </source>
</reference>
<dbReference type="InterPro" id="IPR043502">
    <property type="entry name" value="DNA/RNA_pol_sf"/>
</dbReference>
<comment type="caution">
    <text evidence="2">The sequence shown here is derived from an EMBL/GenBank/DDBJ whole genome shotgun (WGS) entry which is preliminary data.</text>
</comment>
<dbReference type="EMBL" id="QAXS01000011">
    <property type="protein sequence ID" value="PTV99289.1"/>
    <property type="molecule type" value="Genomic_DNA"/>
</dbReference>
<dbReference type="Proteomes" id="UP000244089">
    <property type="component" value="Unassembled WGS sequence"/>
</dbReference>
<dbReference type="InterPro" id="IPR043128">
    <property type="entry name" value="Rev_trsase/Diguanyl_cyclase"/>
</dbReference>
<evidence type="ECO:0000313" key="3">
    <source>
        <dbReference type="Proteomes" id="UP000244089"/>
    </source>
</evidence>
<keyword evidence="2" id="KW-0695">RNA-directed DNA polymerase</keyword>
<keyword evidence="2" id="KW-0808">Transferase</keyword>
<sequence>MKELKNKERKLKWHSIYGQILNEKRLKEAWQKVKANKGAGGIDGETLESFGKQSEKKLEKMLDKLKEKEYKPSPVRRQYIPKKNGKVRPLGIPTIEDRIIQQAVVNVIQPKFEAEVFHKWSCGYRPGRGVQRALQIILWHIETGYNYVYDCDIKGFFDNIPHKKLMKILNKYVADGTVLDMIWKWLKAGYMEEGKYYDVSSGTPQGGVISPILANTYLNELDWVLEENKIRFVRYADDFLVFAKSEEDIKKAIQIVKGKLEELGLEISKEKTKVVDFNDDDFDFLGYTFEHWRNRKRDGKPYFIAKPQESTWKKFKESIKAKTGKNLTLNIKSWLERVNPVIRGKINYYLNLYKAINANESYGQKSNCYINVFSNKLLAIDGYIRRRLRVAMIHDHPSQKKGWKMTSKWNNEYFAKVGLIPAFWLYYNYQFGYTIDDYIRYMKEKYRKNQKRKVERAREKGQNYYTTEKVRKIKCTQRLAKI</sequence>
<dbReference type="Pfam" id="PF00078">
    <property type="entry name" value="RVT_1"/>
    <property type="match status" value="1"/>
</dbReference>
<protein>
    <submittedName>
        <fullName evidence="2">Group II intron reverse transcriptase/maturase</fullName>
    </submittedName>
</protein>
<dbReference type="RefSeq" id="WP_108139630.1">
    <property type="nucleotide sequence ID" value="NZ_QAXS01000011.1"/>
</dbReference>
<evidence type="ECO:0000259" key="1">
    <source>
        <dbReference type="PROSITE" id="PS50878"/>
    </source>
</evidence>
<dbReference type="NCBIfam" id="TIGR04416">
    <property type="entry name" value="group_II_RT_mat"/>
    <property type="match status" value="1"/>
</dbReference>